<comment type="caution">
    <text evidence="1">The sequence shown here is derived from an EMBL/GenBank/DDBJ whole genome shotgun (WGS) entry which is preliminary data.</text>
</comment>
<sequence>MTEYVKNIAEKDPWDRWEKMHARNNVAFDGIISKLEILLQHYNCSPSSSHGALNSPKHIPTSEPSNINLLMYDEFRSSAKQIEVPSVRESKLVEEEIIASELTNDSFPTTDGIGSIMEPIDAFDSSTVALPVSKDFLPSTKPIEEKSIVDESIALRNLTAEEVMPMSEILDKPLVRMPLLNEITHAFPKAITRFVDTPTQGLSLKLITPVALDFVSQAGMRNSTFRMSWNPFLDERKMIPMSVYDNLDVNITGIQHDSRFVPPDKLYNFGVVEILGTYGIIITNCSTKCMFMMLQFMVDLCCFDGRCVTHSITTKGPCCEFVTLVANTLSFAMSRTKLLGGGLFLMGCTMASPWEEFARQFCSHIHLMTTSSLRFKEEVIMNLVSLRWFYCPHVLPTSLEQVMLQLDFRPPAKPPDPYNRIEYDEFMVLHNQLLMLVFTIEAWLQVTEVMCNKLQQVLSPKQLGCTQPNNVRSMSSATYTTVHIVQVISIAVTGTFITIPFLLKFTSDMNWRYKEGLLNPLLTYDVGSYLFVQNLFTHVFSWCGFVTMVYKHDEKWLLIEIERNNFSTELVTLILTNSACSKLKELDGSKYIYRYITVGLVAPYFLVKNTSIDMAATCGGINTIEGVFHNGLGMPIKPSVTFGRSTWTAPNLVCHAMFNSIAIDNIECEKANLFNNGLPSKSVLIFTDLEDKIIFRGDGNDMMHAVLFQCLLTKRLDNEINIDGIKVEVEQQGKAKHKKIISKLWFCCIKGDDKLLEYIPNENFDDKLNSKKSLLEWPTSYIIVIDFC</sequence>
<organism evidence="1 2">
    <name type="scientific">Trifolium pratense</name>
    <name type="common">Red clover</name>
    <dbReference type="NCBI Taxonomy" id="57577"/>
    <lineage>
        <taxon>Eukaryota</taxon>
        <taxon>Viridiplantae</taxon>
        <taxon>Streptophyta</taxon>
        <taxon>Embryophyta</taxon>
        <taxon>Tracheophyta</taxon>
        <taxon>Spermatophyta</taxon>
        <taxon>Magnoliopsida</taxon>
        <taxon>eudicotyledons</taxon>
        <taxon>Gunneridae</taxon>
        <taxon>Pentapetalae</taxon>
        <taxon>rosids</taxon>
        <taxon>fabids</taxon>
        <taxon>Fabales</taxon>
        <taxon>Fabaceae</taxon>
        <taxon>Papilionoideae</taxon>
        <taxon>50 kb inversion clade</taxon>
        <taxon>NPAAA clade</taxon>
        <taxon>Hologalegina</taxon>
        <taxon>IRL clade</taxon>
        <taxon>Trifolieae</taxon>
        <taxon>Trifolium</taxon>
    </lineage>
</organism>
<evidence type="ECO:0000313" key="2">
    <source>
        <dbReference type="Proteomes" id="UP001177021"/>
    </source>
</evidence>
<dbReference type="EMBL" id="CASHSV030000409">
    <property type="protein sequence ID" value="CAJ2661644.1"/>
    <property type="molecule type" value="Genomic_DNA"/>
</dbReference>
<protein>
    <submittedName>
        <fullName evidence="1">Uncharacterized protein</fullName>
    </submittedName>
</protein>
<reference evidence="1" key="1">
    <citation type="submission" date="2023-10" db="EMBL/GenBank/DDBJ databases">
        <authorList>
            <person name="Rodriguez Cubillos JULIANA M."/>
            <person name="De Vega J."/>
        </authorList>
    </citation>
    <scope>NUCLEOTIDE SEQUENCE</scope>
</reference>
<dbReference type="Proteomes" id="UP001177021">
    <property type="component" value="Unassembled WGS sequence"/>
</dbReference>
<name>A0ACB0KZD3_TRIPR</name>
<keyword evidence="2" id="KW-1185">Reference proteome</keyword>
<proteinExistence type="predicted"/>
<evidence type="ECO:0000313" key="1">
    <source>
        <dbReference type="EMBL" id="CAJ2661644.1"/>
    </source>
</evidence>
<accession>A0ACB0KZD3</accession>
<gene>
    <name evidence="1" type="ORF">MILVUS5_LOCUS27330</name>
</gene>